<gene>
    <name evidence="3" type="ORF">RJ641_026279</name>
</gene>
<feature type="non-terminal residue" evidence="3">
    <location>
        <position position="180"/>
    </location>
</feature>
<accession>A0AAN8WFW9</accession>
<evidence type="ECO:0000259" key="2">
    <source>
        <dbReference type="Pfam" id="PF12819"/>
    </source>
</evidence>
<protein>
    <submittedName>
        <fullName evidence="3">Malectin-like domain</fullName>
    </submittedName>
</protein>
<name>A0AAN8WFW9_9MAGN</name>
<comment type="caution">
    <text evidence="3">The sequence shown here is derived from an EMBL/GenBank/DDBJ whole genome shotgun (WGS) entry which is preliminary data.</text>
</comment>
<organism evidence="3 4">
    <name type="scientific">Dillenia turbinata</name>
    <dbReference type="NCBI Taxonomy" id="194707"/>
    <lineage>
        <taxon>Eukaryota</taxon>
        <taxon>Viridiplantae</taxon>
        <taxon>Streptophyta</taxon>
        <taxon>Embryophyta</taxon>
        <taxon>Tracheophyta</taxon>
        <taxon>Spermatophyta</taxon>
        <taxon>Magnoliopsida</taxon>
        <taxon>eudicotyledons</taxon>
        <taxon>Gunneridae</taxon>
        <taxon>Pentapetalae</taxon>
        <taxon>Dilleniales</taxon>
        <taxon>Dilleniaceae</taxon>
        <taxon>Dillenia</taxon>
    </lineage>
</organism>
<dbReference type="Proteomes" id="UP001370490">
    <property type="component" value="Unassembled WGS sequence"/>
</dbReference>
<dbReference type="GO" id="GO:0016020">
    <property type="term" value="C:membrane"/>
    <property type="evidence" value="ECO:0007669"/>
    <property type="project" value="UniProtKB-SubCell"/>
</dbReference>
<evidence type="ECO:0000256" key="1">
    <source>
        <dbReference type="ARBA" id="ARBA00004167"/>
    </source>
</evidence>
<evidence type="ECO:0000313" key="4">
    <source>
        <dbReference type="Proteomes" id="UP001370490"/>
    </source>
</evidence>
<reference evidence="3 4" key="1">
    <citation type="submission" date="2023-12" db="EMBL/GenBank/DDBJ databases">
        <title>A high-quality genome assembly for Dillenia turbinata (Dilleniales).</title>
        <authorList>
            <person name="Chanderbali A."/>
        </authorList>
    </citation>
    <scope>NUCLEOTIDE SEQUENCE [LARGE SCALE GENOMIC DNA]</scope>
    <source>
        <strain evidence="3">LSX21</strain>
        <tissue evidence="3">Leaf</tissue>
    </source>
</reference>
<dbReference type="Pfam" id="PF12819">
    <property type="entry name" value="Malectin_like"/>
    <property type="match status" value="1"/>
</dbReference>
<feature type="domain" description="Malectin-like" evidence="2">
    <location>
        <begin position="2"/>
        <end position="140"/>
    </location>
</feature>
<comment type="subcellular location">
    <subcellularLocation>
        <location evidence="1">Membrane</location>
        <topology evidence="1">Single-pass membrane protein</topology>
    </subcellularLocation>
</comment>
<dbReference type="InterPro" id="IPR024788">
    <property type="entry name" value="Malectin-like_Carb-bd_dom"/>
</dbReference>
<proteinExistence type="predicted"/>
<sequence>MDEYSGIWEAKFPNGTVVVNASFDGLYSMTIDDPPDVAIIQAVEATTPADAITLSFPSSKGKSLDHVTVDFTEVDELEIRENRHFDFNVNGEKMLTLNPEYRTCSAAWANLQSEGTLTLELCPTEDSTLPLIISAIEVYTASDSLVTTGTSQDDRMEWRTLSPQVLVFDIGRLAAVMTLQ</sequence>
<evidence type="ECO:0000313" key="3">
    <source>
        <dbReference type="EMBL" id="KAK6945177.1"/>
    </source>
</evidence>
<dbReference type="EMBL" id="JBAMMX010000003">
    <property type="protein sequence ID" value="KAK6945177.1"/>
    <property type="molecule type" value="Genomic_DNA"/>
</dbReference>
<keyword evidence="4" id="KW-1185">Reference proteome</keyword>
<dbReference type="AlphaFoldDB" id="A0AAN8WFW9"/>